<proteinExistence type="predicted"/>
<feature type="region of interest" description="Disordered" evidence="6">
    <location>
        <begin position="57"/>
        <end position="92"/>
    </location>
</feature>
<dbReference type="InterPro" id="IPR015300">
    <property type="entry name" value="DNA-bd_pseudobarrel_sf"/>
</dbReference>
<accession>A0ABP0XXP2</accession>
<dbReference type="Gene3D" id="2.40.330.10">
    <property type="entry name" value="DNA-binding pseudobarrel domain"/>
    <property type="match status" value="1"/>
</dbReference>
<dbReference type="Pfam" id="PF03754">
    <property type="entry name" value="At2g31720-like"/>
    <property type="match status" value="1"/>
</dbReference>
<keyword evidence="4" id="KW-0804">Transcription</keyword>
<sequence>MVKETIVKGFKMGLDIPDLSQIYIPRRRRGSGARKKEHPLSMSKVADILIQFSQSFPNTEPEKINKTHKRNRPSTTMTKKHKKKAKQNKYPSIPDIPVAMRDRIVEMGGYGIRLVIQKQLQDTDLNKNHGRLSLPRQKLLFDFATEEERKLLSKQENKNKKGMNVVIMDDVFEERMICLKKWKIGSGDVYCLMTYWNSFVEETRLKSGQYIQVWCFRKDDEFQASRLCFAMVKLPPC</sequence>
<feature type="compositionally biased region" description="Basic residues" evidence="6">
    <location>
        <begin position="66"/>
        <end position="87"/>
    </location>
</feature>
<evidence type="ECO:0008006" key="9">
    <source>
        <dbReference type="Google" id="ProtNLM"/>
    </source>
</evidence>
<dbReference type="PANTHER" id="PTHR31541:SF60">
    <property type="entry name" value="TF-B3 DOMAIN-CONTAINING PROTEIN"/>
    <property type="match status" value="1"/>
</dbReference>
<evidence type="ECO:0000256" key="2">
    <source>
        <dbReference type="ARBA" id="ARBA00023015"/>
    </source>
</evidence>
<keyword evidence="2" id="KW-0805">Transcription regulation</keyword>
<organism evidence="7 8">
    <name type="scientific">Citrullus colocynthis</name>
    <name type="common">colocynth</name>
    <dbReference type="NCBI Taxonomy" id="252529"/>
    <lineage>
        <taxon>Eukaryota</taxon>
        <taxon>Viridiplantae</taxon>
        <taxon>Streptophyta</taxon>
        <taxon>Embryophyta</taxon>
        <taxon>Tracheophyta</taxon>
        <taxon>Spermatophyta</taxon>
        <taxon>Magnoliopsida</taxon>
        <taxon>eudicotyledons</taxon>
        <taxon>Gunneridae</taxon>
        <taxon>Pentapetalae</taxon>
        <taxon>rosids</taxon>
        <taxon>fabids</taxon>
        <taxon>Cucurbitales</taxon>
        <taxon>Cucurbitaceae</taxon>
        <taxon>Benincaseae</taxon>
        <taxon>Citrullus</taxon>
    </lineage>
</organism>
<dbReference type="InterPro" id="IPR005508">
    <property type="entry name" value="At2g31720-like"/>
</dbReference>
<evidence type="ECO:0000256" key="1">
    <source>
        <dbReference type="ARBA" id="ARBA00004123"/>
    </source>
</evidence>
<dbReference type="PANTHER" id="PTHR31541">
    <property type="entry name" value="B3 DOMAIN PLANT PROTEIN-RELATED"/>
    <property type="match status" value="1"/>
</dbReference>
<evidence type="ECO:0000313" key="7">
    <source>
        <dbReference type="EMBL" id="CAK9311317.1"/>
    </source>
</evidence>
<evidence type="ECO:0000256" key="3">
    <source>
        <dbReference type="ARBA" id="ARBA00023125"/>
    </source>
</evidence>
<keyword evidence="5" id="KW-0539">Nucleus</keyword>
<evidence type="ECO:0000256" key="4">
    <source>
        <dbReference type="ARBA" id="ARBA00023163"/>
    </source>
</evidence>
<dbReference type="SUPFAM" id="SSF101936">
    <property type="entry name" value="DNA-binding pseudobarrel domain"/>
    <property type="match status" value="1"/>
</dbReference>
<evidence type="ECO:0000256" key="5">
    <source>
        <dbReference type="ARBA" id="ARBA00023242"/>
    </source>
</evidence>
<dbReference type="Proteomes" id="UP001642487">
    <property type="component" value="Chromosome 10"/>
</dbReference>
<protein>
    <recommendedName>
        <fullName evidence="9">B3 domain-containing protein</fullName>
    </recommendedName>
</protein>
<reference evidence="7 8" key="1">
    <citation type="submission" date="2024-03" db="EMBL/GenBank/DDBJ databases">
        <authorList>
            <person name="Gkanogiannis A."/>
            <person name="Becerra Lopez-Lavalle L."/>
        </authorList>
    </citation>
    <scope>NUCLEOTIDE SEQUENCE [LARGE SCALE GENOMIC DNA]</scope>
</reference>
<keyword evidence="8" id="KW-1185">Reference proteome</keyword>
<comment type="subcellular location">
    <subcellularLocation>
        <location evidence="1">Nucleus</location>
    </subcellularLocation>
</comment>
<evidence type="ECO:0000256" key="6">
    <source>
        <dbReference type="SAM" id="MobiDB-lite"/>
    </source>
</evidence>
<evidence type="ECO:0000313" key="8">
    <source>
        <dbReference type="Proteomes" id="UP001642487"/>
    </source>
</evidence>
<name>A0ABP0XXP2_9ROSI</name>
<gene>
    <name evidence="7" type="ORF">CITCOLO1_LOCUS2973</name>
</gene>
<dbReference type="EMBL" id="OZ021744">
    <property type="protein sequence ID" value="CAK9311317.1"/>
    <property type="molecule type" value="Genomic_DNA"/>
</dbReference>
<keyword evidence="3" id="KW-0238">DNA-binding</keyword>